<accession>A0A382R6R9</accession>
<reference evidence="1" key="1">
    <citation type="submission" date="2018-05" db="EMBL/GenBank/DDBJ databases">
        <authorList>
            <person name="Lanie J.A."/>
            <person name="Ng W.-L."/>
            <person name="Kazmierczak K.M."/>
            <person name="Andrzejewski T.M."/>
            <person name="Davidsen T.M."/>
            <person name="Wayne K.J."/>
            <person name="Tettelin H."/>
            <person name="Glass J.I."/>
            <person name="Rusch D."/>
            <person name="Podicherti R."/>
            <person name="Tsui H.-C.T."/>
            <person name="Winkler M.E."/>
        </authorList>
    </citation>
    <scope>NUCLEOTIDE SEQUENCE</scope>
</reference>
<name>A0A382R6R9_9ZZZZ</name>
<sequence length="93" mass="10440">MKMMLQTLLALVAALMFSSAYADTKPISWCIIPETIPVPDGATVTEEEMLAGQERVKQYIANLDAYRNCIEAEEAAIGEEQTDEERATYNQMY</sequence>
<organism evidence="1">
    <name type="scientific">marine metagenome</name>
    <dbReference type="NCBI Taxonomy" id="408172"/>
    <lineage>
        <taxon>unclassified sequences</taxon>
        <taxon>metagenomes</taxon>
        <taxon>ecological metagenomes</taxon>
    </lineage>
</organism>
<gene>
    <name evidence="1" type="ORF">METZ01_LOCUS345572</name>
</gene>
<dbReference type="EMBL" id="UINC01119121">
    <property type="protein sequence ID" value="SVC92718.1"/>
    <property type="molecule type" value="Genomic_DNA"/>
</dbReference>
<evidence type="ECO:0000313" key="1">
    <source>
        <dbReference type="EMBL" id="SVC92718.1"/>
    </source>
</evidence>
<protein>
    <submittedName>
        <fullName evidence="1">Uncharacterized protein</fullName>
    </submittedName>
</protein>
<proteinExistence type="predicted"/>
<feature type="non-terminal residue" evidence="1">
    <location>
        <position position="93"/>
    </location>
</feature>
<feature type="non-terminal residue" evidence="1">
    <location>
        <position position="1"/>
    </location>
</feature>
<dbReference type="AlphaFoldDB" id="A0A382R6R9"/>